<evidence type="ECO:0000313" key="3">
    <source>
        <dbReference type="Proteomes" id="UP000542720"/>
    </source>
</evidence>
<gene>
    <name evidence="2" type="ORF">H3H51_17560</name>
</gene>
<accession>A0A7W4LPA0</accession>
<dbReference type="Proteomes" id="UP000542720">
    <property type="component" value="Unassembled WGS sequence"/>
</dbReference>
<evidence type="ECO:0000313" key="2">
    <source>
        <dbReference type="EMBL" id="MBB2496834.1"/>
    </source>
</evidence>
<protein>
    <submittedName>
        <fullName evidence="2">AAA family ATPase</fullName>
    </submittedName>
</protein>
<dbReference type="InterPro" id="IPR027417">
    <property type="entry name" value="P-loop_NTPase"/>
</dbReference>
<dbReference type="Gene3D" id="3.40.50.300">
    <property type="entry name" value="P-loop containing nucleotide triphosphate hydrolases"/>
    <property type="match status" value="1"/>
</dbReference>
<dbReference type="SUPFAM" id="SSF52540">
    <property type="entry name" value="P-loop containing nucleoside triphosphate hydrolases"/>
    <property type="match status" value="1"/>
</dbReference>
<comment type="caution">
    <text evidence="2">The sequence shown here is derived from an EMBL/GenBank/DDBJ whole genome shotgun (WGS) entry which is preliminary data.</text>
</comment>
<sequence length="381" mass="40670">MPPVSSLWRAELISAASIVPIPILWLWPSWIARGKLTVLAGAGGSGKSTLAITFAAIVTRGGRWPDDTSCNAPGNVLIWSSEDDPADTLIPRLKAAGADLERVRIIKGRFNDLGGHEAFDPATDIDLLYQEMDSTGGAALLVIDPVVCAVKGDMHRANDVRRSLQPLVDFAEAHQCAVLGISHFSKNTTGSLPADRVLGSQAFSAFARTVLVAAKPEDSDGRILARAKSNISDDQGGISYQIELCTIDAGIEAVRVVWGEHIEGSAREILASVEGFAGEEPSAQKDAEQFLVSLLSAGPVPVEQIKAYAKSAGHAWRTVERAKKKLGAEAYKQGKGSWFWRLGIEERQTTPKAATKNSDGLQAGMTAFGSNTFDESDSEAF</sequence>
<dbReference type="EMBL" id="JACJUD010000006">
    <property type="protein sequence ID" value="MBB2496834.1"/>
    <property type="molecule type" value="Genomic_DNA"/>
</dbReference>
<feature type="compositionally biased region" description="Polar residues" evidence="1">
    <location>
        <begin position="350"/>
        <end position="360"/>
    </location>
</feature>
<evidence type="ECO:0000256" key="1">
    <source>
        <dbReference type="SAM" id="MobiDB-lite"/>
    </source>
</evidence>
<proteinExistence type="predicted"/>
<reference evidence="2 3" key="1">
    <citation type="submission" date="2020-08" db="EMBL/GenBank/DDBJ databases">
        <authorList>
            <person name="Kim C.M."/>
        </authorList>
    </citation>
    <scope>NUCLEOTIDE SEQUENCE [LARGE SCALE GENOMIC DNA]</scope>
    <source>
        <strain evidence="2 3">UL070</strain>
    </source>
</reference>
<keyword evidence="3" id="KW-1185">Reference proteome</keyword>
<feature type="region of interest" description="Disordered" evidence="1">
    <location>
        <begin position="350"/>
        <end position="381"/>
    </location>
</feature>
<dbReference type="Pfam" id="PF13481">
    <property type="entry name" value="AAA_25"/>
    <property type="match status" value="1"/>
</dbReference>
<dbReference type="AlphaFoldDB" id="A0A7W4LPA0"/>
<name>A0A7W4LPA0_9GAMM</name>
<organism evidence="2 3">
    <name type="scientific">Aquipseudomonas ullengensis</name>
    <dbReference type="NCBI Taxonomy" id="2759166"/>
    <lineage>
        <taxon>Bacteria</taxon>
        <taxon>Pseudomonadati</taxon>
        <taxon>Pseudomonadota</taxon>
        <taxon>Gammaproteobacteria</taxon>
        <taxon>Pseudomonadales</taxon>
        <taxon>Pseudomonadaceae</taxon>
        <taxon>Aquipseudomonas</taxon>
    </lineage>
</organism>